<evidence type="ECO:0000256" key="2">
    <source>
        <dbReference type="ARBA" id="ARBA00023002"/>
    </source>
</evidence>
<dbReference type="Gene3D" id="3.40.50.720">
    <property type="entry name" value="NAD(P)-binding Rossmann-like Domain"/>
    <property type="match status" value="1"/>
</dbReference>
<dbReference type="Pfam" id="PF00106">
    <property type="entry name" value="adh_short"/>
    <property type="match status" value="1"/>
</dbReference>
<proteinExistence type="inferred from homology"/>
<evidence type="ECO:0000313" key="4">
    <source>
        <dbReference type="Proteomes" id="UP001230908"/>
    </source>
</evidence>
<comment type="caution">
    <text evidence="3">The sequence shown here is derived from an EMBL/GenBank/DDBJ whole genome shotgun (WGS) entry which is preliminary data.</text>
</comment>
<dbReference type="PRINTS" id="PR00081">
    <property type="entry name" value="GDHRDH"/>
</dbReference>
<dbReference type="Proteomes" id="UP001230908">
    <property type="component" value="Unassembled WGS sequence"/>
</dbReference>
<organism evidence="3 4">
    <name type="scientific">Phytohabitans maris</name>
    <dbReference type="NCBI Taxonomy" id="3071409"/>
    <lineage>
        <taxon>Bacteria</taxon>
        <taxon>Bacillati</taxon>
        <taxon>Actinomycetota</taxon>
        <taxon>Actinomycetes</taxon>
        <taxon>Micromonosporales</taxon>
        <taxon>Micromonosporaceae</taxon>
    </lineage>
</organism>
<evidence type="ECO:0000256" key="1">
    <source>
        <dbReference type="ARBA" id="ARBA00006484"/>
    </source>
</evidence>
<dbReference type="Pfam" id="PF13561">
    <property type="entry name" value="adh_short_C2"/>
    <property type="match status" value="1"/>
</dbReference>
<dbReference type="InterPro" id="IPR002347">
    <property type="entry name" value="SDR_fam"/>
</dbReference>
<dbReference type="EMBL" id="JAVHUY010000029">
    <property type="protein sequence ID" value="MDQ7908248.1"/>
    <property type="molecule type" value="Genomic_DNA"/>
</dbReference>
<keyword evidence="2" id="KW-0560">Oxidoreductase</keyword>
<reference evidence="3 4" key="1">
    <citation type="submission" date="2023-08" db="EMBL/GenBank/DDBJ databases">
        <title>Phytohabitans sansha sp. nov., isolated from marine sediment.</title>
        <authorList>
            <person name="Zhao Y."/>
            <person name="Yi K."/>
        </authorList>
    </citation>
    <scope>NUCLEOTIDE SEQUENCE [LARGE SCALE GENOMIC DNA]</scope>
    <source>
        <strain evidence="3 4">ZYX-F-186</strain>
    </source>
</reference>
<sequence length="260" mass="26746">MTRTSVVTGSASGIGKATKELLESRGERVIGVDLHGADVTADLTTEQGRAAMVDGVRELSGGAVDAVYAVAGLSQPAPATVAVNYFGAVATLEGLRPLLLTSAAPRAVVVSSMAALHPVDEPLVAALRAGDEIAALSRAEVMAKEPESLGRLIYSSSKRAISQWVRRQAPTALWAGAAIPLNAIGPGIIATAMTADLISTEEKKAALLEMVPMPLNGVAEAEAVAHLLAWLGGVHNTHLCGQVIYIDGGSDAVIRGDSIW</sequence>
<gene>
    <name evidence="3" type="ORF">RB614_27350</name>
</gene>
<protein>
    <submittedName>
        <fullName evidence="3">SDR family oxidoreductase</fullName>
    </submittedName>
</protein>
<dbReference type="PANTHER" id="PTHR24321">
    <property type="entry name" value="DEHYDROGENASES, SHORT CHAIN"/>
    <property type="match status" value="1"/>
</dbReference>
<name>A0ABU0ZMI4_9ACTN</name>
<dbReference type="PANTHER" id="PTHR24321:SF8">
    <property type="entry name" value="ESTRADIOL 17-BETA-DEHYDROGENASE 8-RELATED"/>
    <property type="match status" value="1"/>
</dbReference>
<dbReference type="InterPro" id="IPR036291">
    <property type="entry name" value="NAD(P)-bd_dom_sf"/>
</dbReference>
<keyword evidence="4" id="KW-1185">Reference proteome</keyword>
<accession>A0ABU0ZMI4</accession>
<dbReference type="RefSeq" id="WP_308715518.1">
    <property type="nucleotide sequence ID" value="NZ_JAVHUY010000029.1"/>
</dbReference>
<dbReference type="SUPFAM" id="SSF51735">
    <property type="entry name" value="NAD(P)-binding Rossmann-fold domains"/>
    <property type="match status" value="1"/>
</dbReference>
<comment type="similarity">
    <text evidence="1">Belongs to the short-chain dehydrogenases/reductases (SDR) family.</text>
</comment>
<evidence type="ECO:0000313" key="3">
    <source>
        <dbReference type="EMBL" id="MDQ7908248.1"/>
    </source>
</evidence>